<accession>A0A179CW64</accession>
<comment type="caution">
    <text evidence="2">The sequence shown here is derived from an EMBL/GenBank/DDBJ whole genome shotgun (WGS) entry which is preliminary data.</text>
</comment>
<organism evidence="2 3">
    <name type="scientific">Bibersteinia trehalosi Y31</name>
    <dbReference type="NCBI Taxonomy" id="1261658"/>
    <lineage>
        <taxon>Bacteria</taxon>
        <taxon>Pseudomonadati</taxon>
        <taxon>Pseudomonadota</taxon>
        <taxon>Gammaproteobacteria</taxon>
        <taxon>Pasteurellales</taxon>
        <taxon>Pasteurellaceae</taxon>
        <taxon>Bibersteinia</taxon>
    </lineage>
</organism>
<dbReference type="RefSeq" id="WP_064318618.1">
    <property type="nucleotide sequence ID" value="NZ_JACI01000002.1"/>
</dbReference>
<dbReference type="PROSITE" id="PS51257">
    <property type="entry name" value="PROKAR_LIPOPROTEIN"/>
    <property type="match status" value="1"/>
</dbReference>
<keyword evidence="1" id="KW-0732">Signal</keyword>
<dbReference type="AlphaFoldDB" id="A0A179CW64"/>
<feature type="chain" id="PRO_5008100086" evidence="1">
    <location>
        <begin position="25"/>
        <end position="133"/>
    </location>
</feature>
<protein>
    <submittedName>
        <fullName evidence="2">Membrane protein</fullName>
    </submittedName>
</protein>
<name>A0A179CW64_BIBTR</name>
<dbReference type="EMBL" id="JACI01000002">
    <property type="protein sequence ID" value="OAQ14135.1"/>
    <property type="molecule type" value="Genomic_DNA"/>
</dbReference>
<dbReference type="Gene3D" id="2.40.128.200">
    <property type="match status" value="1"/>
</dbReference>
<gene>
    <name evidence="2" type="ORF">F480_07010</name>
</gene>
<proteinExistence type="predicted"/>
<evidence type="ECO:0000256" key="1">
    <source>
        <dbReference type="SAM" id="SignalP"/>
    </source>
</evidence>
<evidence type="ECO:0000313" key="3">
    <source>
        <dbReference type="Proteomes" id="UP000078358"/>
    </source>
</evidence>
<dbReference type="PATRIC" id="fig|1261658.3.peg.1394"/>
<dbReference type="PIRSF" id="PIRSF007352">
    <property type="entry name" value="OapB"/>
    <property type="match status" value="1"/>
</dbReference>
<sequence length="133" mass="15019">MQKVISLAIFSVFLTACMPPPLTAPIEQIQTIEPPKQLIATKKKVTSTVKNKTVLYQCSKNKTVRVTKTANSKKSQYISVTFNQTTHRLSSAVTRNNSKKYSNIRWIWSEDFNGKGTLRDKNGKILAQNCVKK</sequence>
<feature type="signal peptide" evidence="1">
    <location>
        <begin position="1"/>
        <end position="24"/>
    </location>
</feature>
<reference evidence="2 3" key="1">
    <citation type="submission" date="2014-01" db="EMBL/GenBank/DDBJ databases">
        <authorList>
            <person name="Zuccon D."/>
        </authorList>
    </citation>
    <scope>NUCLEOTIDE SEQUENCE [LARGE SCALE GENOMIC DNA]</scope>
    <source>
        <strain evidence="2 3">Y31</strain>
    </source>
</reference>
<dbReference type="Proteomes" id="UP000078358">
    <property type="component" value="Unassembled WGS sequence"/>
</dbReference>
<dbReference type="InterPro" id="IPR012097">
    <property type="entry name" value="OapB"/>
</dbReference>
<dbReference type="InterPro" id="IPR036328">
    <property type="entry name" value="MliC_sf"/>
</dbReference>
<evidence type="ECO:0000313" key="2">
    <source>
        <dbReference type="EMBL" id="OAQ14135.1"/>
    </source>
</evidence>